<evidence type="ECO:0000256" key="3">
    <source>
        <dbReference type="PROSITE-ProRule" id="PRU00339"/>
    </source>
</evidence>
<dbReference type="Proteomes" id="UP000628463">
    <property type="component" value="Unassembled WGS sequence"/>
</dbReference>
<organism evidence="7 8">
    <name type="scientific">Lachnospira hominis</name>
    <name type="common">ex Liu et al. 2021</name>
    <dbReference type="NCBI Taxonomy" id="2763051"/>
    <lineage>
        <taxon>Bacteria</taxon>
        <taxon>Bacillati</taxon>
        <taxon>Bacillota</taxon>
        <taxon>Clostridia</taxon>
        <taxon>Lachnospirales</taxon>
        <taxon>Lachnospiraceae</taxon>
        <taxon>Lachnospira</taxon>
    </lineage>
</organism>
<dbReference type="Gene3D" id="1.25.40.10">
    <property type="entry name" value="Tetratricopeptide repeat domain"/>
    <property type="match status" value="3"/>
</dbReference>
<evidence type="ECO:0000256" key="6">
    <source>
        <dbReference type="SAM" id="Phobius"/>
    </source>
</evidence>
<dbReference type="InterPro" id="IPR019734">
    <property type="entry name" value="TPR_rpt"/>
</dbReference>
<dbReference type="SMART" id="SM00028">
    <property type="entry name" value="TPR"/>
    <property type="match status" value="5"/>
</dbReference>
<keyword evidence="1" id="KW-0677">Repeat</keyword>
<feature type="region of interest" description="Disordered" evidence="5">
    <location>
        <begin position="207"/>
        <end position="236"/>
    </location>
</feature>
<dbReference type="InterPro" id="IPR011990">
    <property type="entry name" value="TPR-like_helical_dom_sf"/>
</dbReference>
<feature type="repeat" description="TPR" evidence="3">
    <location>
        <begin position="33"/>
        <end position="66"/>
    </location>
</feature>
<keyword evidence="8" id="KW-1185">Reference proteome</keyword>
<evidence type="ECO:0000256" key="2">
    <source>
        <dbReference type="ARBA" id="ARBA00022803"/>
    </source>
</evidence>
<dbReference type="RefSeq" id="WP_021866890.1">
    <property type="nucleotide sequence ID" value="NZ_JACOPD010000001.1"/>
</dbReference>
<evidence type="ECO:0000313" key="8">
    <source>
        <dbReference type="Proteomes" id="UP000628463"/>
    </source>
</evidence>
<dbReference type="Pfam" id="PF14559">
    <property type="entry name" value="TPR_19"/>
    <property type="match status" value="1"/>
</dbReference>
<keyword evidence="4" id="KW-0175">Coiled coil</keyword>
<feature type="transmembrane region" description="Helical" evidence="6">
    <location>
        <begin position="245"/>
        <end position="267"/>
    </location>
</feature>
<gene>
    <name evidence="7" type="ORF">H8S01_00490</name>
</gene>
<proteinExistence type="predicted"/>
<keyword evidence="2 3" id="KW-0802">TPR repeat</keyword>
<evidence type="ECO:0000256" key="5">
    <source>
        <dbReference type="SAM" id="MobiDB-lite"/>
    </source>
</evidence>
<evidence type="ECO:0000256" key="1">
    <source>
        <dbReference type="ARBA" id="ARBA00022737"/>
    </source>
</evidence>
<dbReference type="EMBL" id="JACOPD010000001">
    <property type="protein sequence ID" value="MBC5679445.1"/>
    <property type="molecule type" value="Genomic_DNA"/>
</dbReference>
<keyword evidence="6" id="KW-0812">Transmembrane</keyword>
<sequence>MRCFKCNEVLTKESHCPNCGIDVSMYKKAVMASNAYYNLGLSKAKVRDLSGAVESLKMSITINKKNIDARNLLGLVYCEMGDVVEALSEWVISKNIQPDNNCAEDYITDIQSNQNKFELVTSTIKKYNLSLRYAKEGNTDMAQIQLKKVVSQNPRLLKAQQLLALIYIKEKEYSKARKCLASVLRVDRNNTLAQLYMQAIDEELSSKKKESQSSLKKRNKDDDRKPLSGNDVILPRSSYKEPSNGAITIINILVGVAIGAALIWFLIIPSRYRGLTSEYNKSLQEYSEQLSSGNVELNSLQNQLDSVKKEKESLETRLSQVSGADGNNKLLTAVIKAANLYISNDSTGAAEAIADVDVSSLPVEEAKTLYNTISGATMMNAANDLYNRGMTAYNKADYTTAADLLVRAYKCDKTKADAVFYAAKSYVALNQPDNAKKYYQIIADEFKSSGYVTEAQAYVQSH</sequence>
<dbReference type="InterPro" id="IPR051012">
    <property type="entry name" value="CellSynth/LPSAsmb/PSIAsmb"/>
</dbReference>
<feature type="coiled-coil region" evidence="4">
    <location>
        <begin position="283"/>
        <end position="324"/>
    </location>
</feature>
<protein>
    <submittedName>
        <fullName evidence="7">Tetratricopeptide repeat protein</fullName>
    </submittedName>
</protein>
<comment type="caution">
    <text evidence="7">The sequence shown here is derived from an EMBL/GenBank/DDBJ whole genome shotgun (WGS) entry which is preliminary data.</text>
</comment>
<dbReference type="PANTHER" id="PTHR45586">
    <property type="entry name" value="TPR REPEAT-CONTAINING PROTEIN PA4667"/>
    <property type="match status" value="1"/>
</dbReference>
<reference evidence="7 8" key="1">
    <citation type="submission" date="2020-08" db="EMBL/GenBank/DDBJ databases">
        <title>Genome public.</title>
        <authorList>
            <person name="Liu C."/>
            <person name="Sun Q."/>
        </authorList>
    </citation>
    <scope>NUCLEOTIDE SEQUENCE [LARGE SCALE GENOMIC DNA]</scope>
    <source>
        <strain evidence="7 8">NSJ-43</strain>
    </source>
</reference>
<dbReference type="PROSITE" id="PS50005">
    <property type="entry name" value="TPR"/>
    <property type="match status" value="1"/>
</dbReference>
<keyword evidence="6" id="KW-1133">Transmembrane helix</keyword>
<dbReference type="SUPFAM" id="SSF48452">
    <property type="entry name" value="TPR-like"/>
    <property type="match status" value="2"/>
</dbReference>
<evidence type="ECO:0000256" key="4">
    <source>
        <dbReference type="SAM" id="Coils"/>
    </source>
</evidence>
<accession>A0ABR7FW68</accession>
<dbReference type="PANTHER" id="PTHR45586:SF1">
    <property type="entry name" value="LIPOPOLYSACCHARIDE ASSEMBLY PROTEIN B"/>
    <property type="match status" value="1"/>
</dbReference>
<evidence type="ECO:0000313" key="7">
    <source>
        <dbReference type="EMBL" id="MBC5679445.1"/>
    </source>
</evidence>
<name>A0ABR7FW68_9FIRM</name>
<dbReference type="Pfam" id="PF13174">
    <property type="entry name" value="TPR_6"/>
    <property type="match status" value="1"/>
</dbReference>
<keyword evidence="6" id="KW-0472">Membrane</keyword>